<dbReference type="InterPro" id="IPR013784">
    <property type="entry name" value="Carb-bd-like_fold"/>
</dbReference>
<dbReference type="SUPFAM" id="SSF56935">
    <property type="entry name" value="Porins"/>
    <property type="match status" value="1"/>
</dbReference>
<keyword evidence="13" id="KW-0675">Receptor</keyword>
<dbReference type="InterPro" id="IPR039426">
    <property type="entry name" value="TonB-dep_rcpt-like"/>
</dbReference>
<dbReference type="InterPro" id="IPR010104">
    <property type="entry name" value="TonB_rcpt_bac"/>
</dbReference>
<dbReference type="PROSITE" id="PS52016">
    <property type="entry name" value="TONB_DEPENDENT_REC_3"/>
    <property type="match status" value="1"/>
</dbReference>
<dbReference type="NCBIfam" id="TIGR01782">
    <property type="entry name" value="TonB-Xanth-Caul"/>
    <property type="match status" value="1"/>
</dbReference>
<dbReference type="Gene3D" id="2.40.170.20">
    <property type="entry name" value="TonB-dependent receptor, beta-barrel domain"/>
    <property type="match status" value="1"/>
</dbReference>
<feature type="domain" description="TonB-dependent receptor-like beta-barrel" evidence="11">
    <location>
        <begin position="475"/>
        <end position="908"/>
    </location>
</feature>
<evidence type="ECO:0000256" key="8">
    <source>
        <dbReference type="PROSITE-ProRule" id="PRU01360"/>
    </source>
</evidence>
<organism evidence="13 14">
    <name type="scientific">Tahibacter soli</name>
    <dbReference type="NCBI Taxonomy" id="2983605"/>
    <lineage>
        <taxon>Bacteria</taxon>
        <taxon>Pseudomonadati</taxon>
        <taxon>Pseudomonadota</taxon>
        <taxon>Gammaproteobacteria</taxon>
        <taxon>Lysobacterales</taxon>
        <taxon>Rhodanobacteraceae</taxon>
        <taxon>Tahibacter</taxon>
    </lineage>
</organism>
<evidence type="ECO:0000259" key="12">
    <source>
        <dbReference type="Pfam" id="PF07715"/>
    </source>
</evidence>
<keyword evidence="6 8" id="KW-0472">Membrane</keyword>
<dbReference type="InterPro" id="IPR036942">
    <property type="entry name" value="Beta-barrel_TonB_sf"/>
</dbReference>
<dbReference type="PANTHER" id="PTHR40980">
    <property type="entry name" value="PLUG DOMAIN-CONTAINING PROTEIN"/>
    <property type="match status" value="1"/>
</dbReference>
<evidence type="ECO:0000256" key="3">
    <source>
        <dbReference type="ARBA" id="ARBA00022452"/>
    </source>
</evidence>
<dbReference type="Gene3D" id="2.60.40.1120">
    <property type="entry name" value="Carboxypeptidase-like, regulatory domain"/>
    <property type="match status" value="1"/>
</dbReference>
<evidence type="ECO:0000313" key="14">
    <source>
        <dbReference type="Proteomes" id="UP001139971"/>
    </source>
</evidence>
<name>A0A9X3YHV4_9GAMM</name>
<evidence type="ECO:0000256" key="4">
    <source>
        <dbReference type="ARBA" id="ARBA00022692"/>
    </source>
</evidence>
<keyword evidence="7 8" id="KW-0998">Cell outer membrane</keyword>
<dbReference type="Gene3D" id="2.170.130.10">
    <property type="entry name" value="TonB-dependent receptor, plug domain"/>
    <property type="match status" value="1"/>
</dbReference>
<dbReference type="Pfam" id="PF00593">
    <property type="entry name" value="TonB_dep_Rec_b-barrel"/>
    <property type="match status" value="1"/>
</dbReference>
<evidence type="ECO:0000256" key="9">
    <source>
        <dbReference type="RuleBase" id="RU003357"/>
    </source>
</evidence>
<accession>A0A9X3YHV4</accession>
<keyword evidence="2 8" id="KW-0813">Transport</keyword>
<dbReference type="CDD" id="cd01347">
    <property type="entry name" value="ligand_gated_channel"/>
    <property type="match status" value="1"/>
</dbReference>
<feature type="domain" description="TonB-dependent receptor plug" evidence="12">
    <location>
        <begin position="136"/>
        <end position="239"/>
    </location>
</feature>
<evidence type="ECO:0000256" key="7">
    <source>
        <dbReference type="ARBA" id="ARBA00023237"/>
    </source>
</evidence>
<evidence type="ECO:0000256" key="5">
    <source>
        <dbReference type="ARBA" id="ARBA00023077"/>
    </source>
</evidence>
<dbReference type="PANTHER" id="PTHR40980:SF4">
    <property type="entry name" value="TONB-DEPENDENT RECEPTOR-LIKE BETA-BARREL DOMAIN-CONTAINING PROTEIN"/>
    <property type="match status" value="1"/>
</dbReference>
<dbReference type="EMBL" id="JAOVZO020000003">
    <property type="protein sequence ID" value="MDC8011869.1"/>
    <property type="molecule type" value="Genomic_DNA"/>
</dbReference>
<evidence type="ECO:0000256" key="1">
    <source>
        <dbReference type="ARBA" id="ARBA00004571"/>
    </source>
</evidence>
<evidence type="ECO:0000256" key="6">
    <source>
        <dbReference type="ARBA" id="ARBA00023136"/>
    </source>
</evidence>
<dbReference type="Pfam" id="PF13620">
    <property type="entry name" value="CarboxypepD_reg"/>
    <property type="match status" value="1"/>
</dbReference>
<comment type="subcellular location">
    <subcellularLocation>
        <location evidence="1 8">Cell outer membrane</location>
        <topology evidence="1 8">Multi-pass membrane protein</topology>
    </subcellularLocation>
</comment>
<dbReference type="InterPro" id="IPR000531">
    <property type="entry name" value="Beta-barrel_TonB"/>
</dbReference>
<dbReference type="Proteomes" id="UP001139971">
    <property type="component" value="Unassembled WGS sequence"/>
</dbReference>
<proteinExistence type="inferred from homology"/>
<dbReference type="AlphaFoldDB" id="A0A9X3YHV4"/>
<comment type="caution">
    <text evidence="13">The sequence shown here is derived from an EMBL/GenBank/DDBJ whole genome shotgun (WGS) entry which is preliminary data.</text>
</comment>
<gene>
    <name evidence="13" type="ORF">OD750_004840</name>
</gene>
<dbReference type="RefSeq" id="WP_263543138.1">
    <property type="nucleotide sequence ID" value="NZ_JAOVZO020000003.1"/>
</dbReference>
<keyword evidence="14" id="KW-1185">Reference proteome</keyword>
<sequence length="940" mass="102071">MNRSVAARRPRRRVLCLSVVLALACAAPAFAATVSGRVTDASGDVGFKGARVRLVELGRDAATGRDGRFSFDGVAPGRYELTVEYVGAPPHRQTIEVGGDEANLGLVRVGADVARLDNILVVGQAAGQASAINQQRAADTIRNVVSADAIGQLPDQNVTEALQRIPGVSITRDQGEGRYVVVRGVDPNLNAVSIGGVRVPGPEGDGRQIQLDVVPSELLAAIDVDKTVTPDMDADALGGSIDIKTVSAFDRAGDSLKVKVEGGWNDNAEKGSPKASVGGTRLFSVGDGERNFGVAFAANFNRRHLATDNVETDGGWSEYEAADGSTGLAPETIEQRAYTSITRTREAYALNLDYQAGDTTTLYLRTLYSAFKDQEERQANAYVFDDGEALSSANGGALFGDGARIDKTLKLRSETARIRSYDFGGRTETGPWALDYGVAFSSSDEHEPDRIDATFEGEETDVGFAGASHPTPFLYARDPSFAADAGNYTLDELTIERNYTHDEERQFRVNVRREFDAGAPAWIKFGAKARHREKSGDTNASTYEGFGDDDVTLAQLARAGIVSPFGAFGPGIAPRGLRDLIRASGGGFELDEAATLEDSRGGDFTLRENVDATYLMGGVDLGDARLVGGVRGERTRFRALGNRVLIDDDADLPTIVPQTFSRSYTDWLPNLNLRYALDDEWLLRAAYTQNVVRANFADLAPAAVVEIEHDGDEIERQGEFGNPALDPYRSRNLDVSIEWYPDDALGVFTVGAYAKRIRDFVVRADLAGSGDYADYDEAIVPINGDTAKLSGIEFGWTRRLGDVAPWLDGLLISANASFSHSEAQLAGRDGDLQLPNQSDRNANLVLGYERRGLDLRLAAAYIGKRLVRVDHIADESLDVFEAPHFQVDFTAKYRFDPQWQAYLDVANVTDRPLREAYRNGLLSRYERYGRTVQVGVEAEF</sequence>
<dbReference type="InterPro" id="IPR037066">
    <property type="entry name" value="Plug_dom_sf"/>
</dbReference>
<comment type="similarity">
    <text evidence="8 9">Belongs to the TonB-dependent receptor family.</text>
</comment>
<keyword evidence="4 8" id="KW-0812">Transmembrane</keyword>
<dbReference type="SUPFAM" id="SSF49452">
    <property type="entry name" value="Starch-binding domain-like"/>
    <property type="match status" value="1"/>
</dbReference>
<keyword evidence="5 9" id="KW-0798">TonB box</keyword>
<evidence type="ECO:0000313" key="13">
    <source>
        <dbReference type="EMBL" id="MDC8011869.1"/>
    </source>
</evidence>
<feature type="signal peptide" evidence="10">
    <location>
        <begin position="1"/>
        <end position="31"/>
    </location>
</feature>
<protein>
    <submittedName>
        <fullName evidence="13">TonB-dependent receptor</fullName>
    </submittedName>
</protein>
<dbReference type="PROSITE" id="PS51257">
    <property type="entry name" value="PROKAR_LIPOPROTEIN"/>
    <property type="match status" value="1"/>
</dbReference>
<keyword evidence="3 8" id="KW-1134">Transmembrane beta strand</keyword>
<dbReference type="GO" id="GO:0030246">
    <property type="term" value="F:carbohydrate binding"/>
    <property type="evidence" value="ECO:0007669"/>
    <property type="project" value="InterPro"/>
</dbReference>
<evidence type="ECO:0000256" key="2">
    <source>
        <dbReference type="ARBA" id="ARBA00022448"/>
    </source>
</evidence>
<reference evidence="13" key="1">
    <citation type="submission" date="2023-02" db="EMBL/GenBank/DDBJ databases">
        <title>Tahibacter soli sp. nov. isolated from soil.</title>
        <authorList>
            <person name="Baek J.H."/>
            <person name="Lee J.K."/>
            <person name="Choi D.G."/>
            <person name="Jeon C.O."/>
        </authorList>
    </citation>
    <scope>NUCLEOTIDE SEQUENCE</scope>
    <source>
        <strain evidence="13">BL</strain>
    </source>
</reference>
<feature type="chain" id="PRO_5040786152" evidence="10">
    <location>
        <begin position="32"/>
        <end position="940"/>
    </location>
</feature>
<dbReference type="InterPro" id="IPR012910">
    <property type="entry name" value="Plug_dom"/>
</dbReference>
<dbReference type="GO" id="GO:0009279">
    <property type="term" value="C:cell outer membrane"/>
    <property type="evidence" value="ECO:0007669"/>
    <property type="project" value="UniProtKB-SubCell"/>
</dbReference>
<keyword evidence="10" id="KW-0732">Signal</keyword>
<evidence type="ECO:0000256" key="10">
    <source>
        <dbReference type="SAM" id="SignalP"/>
    </source>
</evidence>
<evidence type="ECO:0000259" key="11">
    <source>
        <dbReference type="Pfam" id="PF00593"/>
    </source>
</evidence>
<dbReference type="Pfam" id="PF07715">
    <property type="entry name" value="Plug"/>
    <property type="match status" value="1"/>
</dbReference>